<dbReference type="SUPFAM" id="SSF51445">
    <property type="entry name" value="(Trans)glycosidases"/>
    <property type="match status" value="1"/>
</dbReference>
<dbReference type="InterPro" id="IPR017853">
    <property type="entry name" value="GH"/>
</dbReference>
<feature type="domain" description="HTH LytTR-type" evidence="5">
    <location>
        <begin position="682"/>
        <end position="733"/>
    </location>
</feature>
<evidence type="ECO:0000313" key="8">
    <source>
        <dbReference type="Proteomes" id="UP000192761"/>
    </source>
</evidence>
<accession>A0A1W1X2S7</accession>
<dbReference type="STRING" id="1121001.SAMN02745857_00466"/>
<evidence type="ECO:0000256" key="3">
    <source>
        <dbReference type="ARBA" id="ARBA00023024"/>
    </source>
</evidence>
<evidence type="ECO:0000259" key="6">
    <source>
        <dbReference type="PROSITE" id="PS51910"/>
    </source>
</evidence>
<feature type="domain" description="GH18" evidence="6">
    <location>
        <begin position="23"/>
        <end position="393"/>
    </location>
</feature>
<keyword evidence="3" id="KW-0624">Polysaccharide degradation</keyword>
<dbReference type="Proteomes" id="UP000192761">
    <property type="component" value="Unassembled WGS sequence"/>
</dbReference>
<feature type="signal peptide" evidence="4">
    <location>
        <begin position="1"/>
        <end position="21"/>
    </location>
</feature>
<dbReference type="GO" id="GO:0008843">
    <property type="term" value="F:endochitinase activity"/>
    <property type="evidence" value="ECO:0007669"/>
    <property type="project" value="UniProtKB-EC"/>
</dbReference>
<dbReference type="Gene3D" id="3.10.50.10">
    <property type="match status" value="1"/>
</dbReference>
<dbReference type="GO" id="GO:0005975">
    <property type="term" value="P:carbohydrate metabolic process"/>
    <property type="evidence" value="ECO:0007669"/>
    <property type="project" value="InterPro"/>
</dbReference>
<keyword evidence="8" id="KW-1185">Reference proteome</keyword>
<dbReference type="GO" id="GO:0003677">
    <property type="term" value="F:DNA binding"/>
    <property type="evidence" value="ECO:0007669"/>
    <property type="project" value="InterPro"/>
</dbReference>
<evidence type="ECO:0000256" key="4">
    <source>
        <dbReference type="SAM" id="SignalP"/>
    </source>
</evidence>
<dbReference type="PANTHER" id="PTHR11177">
    <property type="entry name" value="CHITINASE"/>
    <property type="match status" value="1"/>
</dbReference>
<evidence type="ECO:0000256" key="2">
    <source>
        <dbReference type="ARBA" id="ARBA00012729"/>
    </source>
</evidence>
<dbReference type="PROSITE" id="PS51910">
    <property type="entry name" value="GH18_2"/>
    <property type="match status" value="1"/>
</dbReference>
<keyword evidence="4" id="KW-0732">Signal</keyword>
<organism evidence="7 8">
    <name type="scientific">Andreprevotia lacus DSM 23236</name>
    <dbReference type="NCBI Taxonomy" id="1121001"/>
    <lineage>
        <taxon>Bacteria</taxon>
        <taxon>Pseudomonadati</taxon>
        <taxon>Pseudomonadota</taxon>
        <taxon>Betaproteobacteria</taxon>
        <taxon>Neisseriales</taxon>
        <taxon>Chitinibacteraceae</taxon>
        <taxon>Andreprevotia</taxon>
    </lineage>
</organism>
<sequence>MKLRRFLLVAALAFASFSARAQPLIVGYFPFWASYSHGAALSDAPVEKLTHLVYAVASLQPDGSVTSGDFFADQVRVHAGDDNQLYRGNYALIPQLKARNPRLKVLLSVGGWARSTHFSDVAADGGKRARFVATALAMMDKHGFDGIEFDWRFPVVGGAEGTGKRPDDLANYRLLMHEMRQACDARKRPCTLSLTLSPQASMRPGWRGADLFRDVDFATLIASDFYGEWSTSTGHKSPLLPDPAHPGPSVAGAVADLKAGGVDTGKLVLLLPAQGASWLGVPPTNHGLYQPFKGVPFGTWDADKNKPTGLFTYNEITKLDAAGGFERNWDDVAKAETLYQPQTGQLISFESPRALAAKLEFIDQQGLAGVGLWETSSDAPGDAALLEQAWRHYHPWLARWASVREHAGSWLPWLGAALAGLLAAGLLFWRLQRRGLRQLEHAQHARLLETLNVLPDQLLLVAQQVVRAKARWPDRLPVVDAEQLDLVASSSLAIRHQLLPLAAAIAPDAVRETPTRRDALLELERFTRQLSEQRSLERMLETMLRFVADDERVCEATLLEEETQEAPSGDLLQLDATRTAATVRHASFADYGVALRFHTELSDEEEVYFRSLANQLVLVRQQLHELARQPQLLAELYEIAYRREKLHFIRADKGYSGIYASDLAAPHYVTLRLRAIRLYFGELVQVHRSYLVRPKSVSGYRRGAGGGMELVIAGQGVPVARTYLPQLKRQFPAWFRTEVAAAACSS</sequence>
<evidence type="ECO:0000259" key="5">
    <source>
        <dbReference type="PROSITE" id="PS50930"/>
    </source>
</evidence>
<dbReference type="PANTHER" id="PTHR11177:SF317">
    <property type="entry name" value="CHITINASE 12-RELATED"/>
    <property type="match status" value="1"/>
</dbReference>
<reference evidence="7 8" key="1">
    <citation type="submission" date="2017-04" db="EMBL/GenBank/DDBJ databases">
        <authorList>
            <person name="Afonso C.L."/>
            <person name="Miller P.J."/>
            <person name="Scott M.A."/>
            <person name="Spackman E."/>
            <person name="Goraichik I."/>
            <person name="Dimitrov K.M."/>
            <person name="Suarez D.L."/>
            <person name="Swayne D.E."/>
        </authorList>
    </citation>
    <scope>NUCLEOTIDE SEQUENCE [LARGE SCALE GENOMIC DNA]</scope>
    <source>
        <strain evidence="7 8">DSM 23236</strain>
    </source>
</reference>
<comment type="catalytic activity">
    <reaction evidence="1">
        <text>Random endo-hydrolysis of N-acetyl-beta-D-glucosaminide (1-&gt;4)-beta-linkages in chitin and chitodextrins.</text>
        <dbReference type="EC" id="3.2.1.14"/>
    </reaction>
</comment>
<dbReference type="InterPro" id="IPR011583">
    <property type="entry name" value="Chitinase_II/V-like_cat"/>
</dbReference>
<proteinExistence type="predicted"/>
<evidence type="ECO:0000313" key="7">
    <source>
        <dbReference type="EMBL" id="SMC18070.1"/>
    </source>
</evidence>
<keyword evidence="3" id="KW-0146">Chitin degradation</keyword>
<dbReference type="Pfam" id="PF00704">
    <property type="entry name" value="Glyco_hydro_18"/>
    <property type="match status" value="1"/>
</dbReference>
<dbReference type="SMART" id="SM00636">
    <property type="entry name" value="Glyco_18"/>
    <property type="match status" value="1"/>
</dbReference>
<dbReference type="InterPro" id="IPR007492">
    <property type="entry name" value="LytTR_DNA-bd_dom"/>
</dbReference>
<dbReference type="RefSeq" id="WP_176216738.1">
    <property type="nucleotide sequence ID" value="NZ_FWXD01000002.1"/>
</dbReference>
<evidence type="ECO:0000256" key="1">
    <source>
        <dbReference type="ARBA" id="ARBA00000822"/>
    </source>
</evidence>
<feature type="chain" id="PRO_5012303311" description="chitinase" evidence="4">
    <location>
        <begin position="22"/>
        <end position="746"/>
    </location>
</feature>
<dbReference type="GO" id="GO:0006032">
    <property type="term" value="P:chitin catabolic process"/>
    <property type="evidence" value="ECO:0007669"/>
    <property type="project" value="UniProtKB-KW"/>
</dbReference>
<dbReference type="AlphaFoldDB" id="A0A1W1X2S7"/>
<dbReference type="EMBL" id="FWXD01000002">
    <property type="protein sequence ID" value="SMC18070.1"/>
    <property type="molecule type" value="Genomic_DNA"/>
</dbReference>
<dbReference type="Pfam" id="PF04397">
    <property type="entry name" value="LytTR"/>
    <property type="match status" value="1"/>
</dbReference>
<dbReference type="GO" id="GO:0008061">
    <property type="term" value="F:chitin binding"/>
    <property type="evidence" value="ECO:0007669"/>
    <property type="project" value="InterPro"/>
</dbReference>
<dbReference type="InterPro" id="IPR001223">
    <property type="entry name" value="Glyco_hydro18_cat"/>
</dbReference>
<gene>
    <name evidence="7" type="ORF">SAMN02745857_00466</name>
</gene>
<dbReference type="Gene3D" id="3.20.20.80">
    <property type="entry name" value="Glycosidases"/>
    <property type="match status" value="1"/>
</dbReference>
<keyword evidence="3" id="KW-0119">Carbohydrate metabolism</keyword>
<dbReference type="SMART" id="SM00850">
    <property type="entry name" value="LytTR"/>
    <property type="match status" value="1"/>
</dbReference>
<protein>
    <recommendedName>
        <fullName evidence="2">chitinase</fullName>
        <ecNumber evidence="2">3.2.1.14</ecNumber>
    </recommendedName>
</protein>
<dbReference type="EC" id="3.2.1.14" evidence="2"/>
<dbReference type="SUPFAM" id="SSF54556">
    <property type="entry name" value="Chitinase insertion domain"/>
    <property type="match status" value="1"/>
</dbReference>
<dbReference type="InterPro" id="IPR050314">
    <property type="entry name" value="Glycosyl_Hydrlase_18"/>
</dbReference>
<name>A0A1W1X2S7_9NEIS</name>
<dbReference type="InterPro" id="IPR029070">
    <property type="entry name" value="Chitinase_insertion_sf"/>
</dbReference>
<dbReference type="PROSITE" id="PS50930">
    <property type="entry name" value="HTH_LYTTR"/>
    <property type="match status" value="1"/>
</dbReference>